<dbReference type="EMBL" id="PUBV01000038">
    <property type="protein sequence ID" value="PWB06041.1"/>
    <property type="molecule type" value="Genomic_DNA"/>
</dbReference>
<dbReference type="InterPro" id="IPR050204">
    <property type="entry name" value="AraC_XylS_family_regulators"/>
</dbReference>
<dbReference type="InterPro" id="IPR046532">
    <property type="entry name" value="DUF6597"/>
</dbReference>
<accession>A0A2V1IU67</accession>
<dbReference type="GeneID" id="93423918"/>
<gene>
    <name evidence="5" type="ORF">C5O25_11640</name>
</gene>
<dbReference type="AlphaFoldDB" id="A0A2V1IU67"/>
<dbReference type="Pfam" id="PF12833">
    <property type="entry name" value="HTH_18"/>
    <property type="match status" value="1"/>
</dbReference>
<sequence>MYKEYSPCSLLAPFIDRYWEYKGETRGGMKFNIPPHGCSDFVFNVGNAADCVSSGLIMKPYHSYFFGPMNTFTELVTQKKLIHIIGVRFQPCGLSRFIKIPLSKFMNQGLDSHEFPALFSQSFTYQLSEIQNPIGYIEHELVRQLYKNSMDAEKQISHVVSLIRRQKGIVSIKELVTEVCLCQRQFERKFKFHTGYSPKEYSRIVQFWNAVHLLKPNISFDNLLFVAVQAGYYDASHLYREVKRLSGHTPKAFLTLPTNGKVEVLHFEL</sequence>
<dbReference type="Pfam" id="PF20240">
    <property type="entry name" value="DUF6597"/>
    <property type="match status" value="1"/>
</dbReference>
<dbReference type="PROSITE" id="PS01124">
    <property type="entry name" value="HTH_ARAC_FAMILY_2"/>
    <property type="match status" value="1"/>
</dbReference>
<evidence type="ECO:0000256" key="1">
    <source>
        <dbReference type="ARBA" id="ARBA00023015"/>
    </source>
</evidence>
<comment type="caution">
    <text evidence="5">The sequence shown here is derived from an EMBL/GenBank/DDBJ whole genome shotgun (WGS) entry which is preliminary data.</text>
</comment>
<feature type="domain" description="HTH araC/xylS-type" evidence="4">
    <location>
        <begin position="153"/>
        <end position="256"/>
    </location>
</feature>
<dbReference type="Gene3D" id="1.10.10.60">
    <property type="entry name" value="Homeodomain-like"/>
    <property type="match status" value="1"/>
</dbReference>
<keyword evidence="1" id="KW-0805">Transcription regulation</keyword>
<reference evidence="6" key="1">
    <citation type="submission" date="2018-02" db="EMBL/GenBank/DDBJ databases">
        <authorList>
            <person name="Clavel T."/>
            <person name="Strowig T."/>
        </authorList>
    </citation>
    <scope>NUCLEOTIDE SEQUENCE [LARGE SCALE GENOMIC DNA]</scope>
    <source>
        <strain evidence="6">DSM 100764</strain>
    </source>
</reference>
<dbReference type="GO" id="GO:0043565">
    <property type="term" value="F:sequence-specific DNA binding"/>
    <property type="evidence" value="ECO:0007669"/>
    <property type="project" value="InterPro"/>
</dbReference>
<evidence type="ECO:0000313" key="6">
    <source>
        <dbReference type="Proteomes" id="UP000244925"/>
    </source>
</evidence>
<dbReference type="PANTHER" id="PTHR46796">
    <property type="entry name" value="HTH-TYPE TRANSCRIPTIONAL ACTIVATOR RHAS-RELATED"/>
    <property type="match status" value="1"/>
</dbReference>
<evidence type="ECO:0000256" key="2">
    <source>
        <dbReference type="ARBA" id="ARBA00023125"/>
    </source>
</evidence>
<dbReference type="PANTHER" id="PTHR46796:SF13">
    <property type="entry name" value="HTH-TYPE TRANSCRIPTIONAL ACTIVATOR RHAS"/>
    <property type="match status" value="1"/>
</dbReference>
<keyword evidence="6" id="KW-1185">Reference proteome</keyword>
<protein>
    <submittedName>
        <fullName evidence="5">AraC family transcriptional regulator</fullName>
    </submittedName>
</protein>
<organism evidence="5 6">
    <name type="scientific">Paramuribaculum intestinale</name>
    <dbReference type="NCBI Taxonomy" id="2094151"/>
    <lineage>
        <taxon>Bacteria</taxon>
        <taxon>Pseudomonadati</taxon>
        <taxon>Bacteroidota</taxon>
        <taxon>Bacteroidia</taxon>
        <taxon>Bacteroidales</taxon>
        <taxon>Muribaculaceae</taxon>
        <taxon>Paramuribaculum</taxon>
    </lineage>
</organism>
<dbReference type="SMART" id="SM00342">
    <property type="entry name" value="HTH_ARAC"/>
    <property type="match status" value="1"/>
</dbReference>
<keyword evidence="2" id="KW-0238">DNA-binding</keyword>
<dbReference type="InterPro" id="IPR018060">
    <property type="entry name" value="HTH_AraC"/>
</dbReference>
<proteinExistence type="predicted"/>
<keyword evidence="3" id="KW-0804">Transcription</keyword>
<evidence type="ECO:0000256" key="3">
    <source>
        <dbReference type="ARBA" id="ARBA00023163"/>
    </source>
</evidence>
<dbReference type="RefSeq" id="WP_010801766.1">
    <property type="nucleotide sequence ID" value="NZ_CP098825.1"/>
</dbReference>
<dbReference type="Proteomes" id="UP000244925">
    <property type="component" value="Unassembled WGS sequence"/>
</dbReference>
<evidence type="ECO:0000313" key="5">
    <source>
        <dbReference type="EMBL" id="PWB06041.1"/>
    </source>
</evidence>
<dbReference type="GO" id="GO:0003700">
    <property type="term" value="F:DNA-binding transcription factor activity"/>
    <property type="evidence" value="ECO:0007669"/>
    <property type="project" value="InterPro"/>
</dbReference>
<evidence type="ECO:0000259" key="4">
    <source>
        <dbReference type="PROSITE" id="PS01124"/>
    </source>
</evidence>
<name>A0A2V1IU67_9BACT</name>